<dbReference type="EMBL" id="OX395139">
    <property type="protein sequence ID" value="CAI5792744.1"/>
    <property type="molecule type" value="Genomic_DNA"/>
</dbReference>
<dbReference type="AlphaFoldDB" id="A0AA35PLP4"/>
<sequence>MFPPKKEEEEEERVSDVRHYQRVPIAYRTASGRSVAAVKRRLTQEPPSDKRQRTECRPLWFGFRRLLFSVFPQRPLADGGREGGASVPRCLRLLPLGCHGNRILA</sequence>
<evidence type="ECO:0000313" key="1">
    <source>
        <dbReference type="EMBL" id="CAI5792744.1"/>
    </source>
</evidence>
<proteinExistence type="predicted"/>
<accession>A0AA35PLP4</accession>
<protein>
    <submittedName>
        <fullName evidence="1">Uncharacterized protein</fullName>
    </submittedName>
</protein>
<reference evidence="1" key="1">
    <citation type="submission" date="2022-12" db="EMBL/GenBank/DDBJ databases">
        <authorList>
            <person name="Alioto T."/>
            <person name="Alioto T."/>
            <person name="Gomez Garrido J."/>
        </authorList>
    </citation>
    <scope>NUCLEOTIDE SEQUENCE</scope>
</reference>
<dbReference type="Proteomes" id="UP001178461">
    <property type="component" value="Chromosome 14"/>
</dbReference>
<organism evidence="1 2">
    <name type="scientific">Podarcis lilfordi</name>
    <name type="common">Lilford's wall lizard</name>
    <dbReference type="NCBI Taxonomy" id="74358"/>
    <lineage>
        <taxon>Eukaryota</taxon>
        <taxon>Metazoa</taxon>
        <taxon>Chordata</taxon>
        <taxon>Craniata</taxon>
        <taxon>Vertebrata</taxon>
        <taxon>Euteleostomi</taxon>
        <taxon>Lepidosauria</taxon>
        <taxon>Squamata</taxon>
        <taxon>Bifurcata</taxon>
        <taxon>Unidentata</taxon>
        <taxon>Episquamata</taxon>
        <taxon>Laterata</taxon>
        <taxon>Lacertibaenia</taxon>
        <taxon>Lacertidae</taxon>
        <taxon>Podarcis</taxon>
    </lineage>
</organism>
<name>A0AA35PLP4_9SAUR</name>
<gene>
    <name evidence="1" type="ORF">PODLI_1B037617</name>
</gene>
<keyword evidence="2" id="KW-1185">Reference proteome</keyword>
<evidence type="ECO:0000313" key="2">
    <source>
        <dbReference type="Proteomes" id="UP001178461"/>
    </source>
</evidence>